<feature type="transmembrane region" description="Helical" evidence="2">
    <location>
        <begin position="337"/>
        <end position="361"/>
    </location>
</feature>
<dbReference type="EMBL" id="CP087880">
    <property type="protein sequence ID" value="UGS39657.1"/>
    <property type="molecule type" value="Genomic_DNA"/>
</dbReference>
<dbReference type="InterPro" id="IPR039672">
    <property type="entry name" value="MFS_2"/>
</dbReference>
<dbReference type="PANTHER" id="PTHR11328">
    <property type="entry name" value="MAJOR FACILITATOR SUPERFAMILY DOMAIN-CONTAINING PROTEIN"/>
    <property type="match status" value="1"/>
</dbReference>
<dbReference type="Pfam" id="PF13347">
    <property type="entry name" value="MFS_2"/>
    <property type="match status" value="1"/>
</dbReference>
<keyword evidence="2" id="KW-1133">Transmembrane helix</keyword>
<dbReference type="Proteomes" id="UP001199659">
    <property type="component" value="Chromosome"/>
</dbReference>
<gene>
    <name evidence="3" type="primary">yicJ_1</name>
    <name evidence="3" type="ORF">G163CM_03410</name>
</gene>
<dbReference type="InterPro" id="IPR001927">
    <property type="entry name" value="Na/Gal_symport"/>
</dbReference>
<dbReference type="SUPFAM" id="SSF103473">
    <property type="entry name" value="MFS general substrate transporter"/>
    <property type="match status" value="1"/>
</dbReference>
<evidence type="ECO:0000313" key="3">
    <source>
        <dbReference type="EMBL" id="UGS39657.1"/>
    </source>
</evidence>
<keyword evidence="4" id="KW-1185">Reference proteome</keyword>
<feature type="transmembrane region" description="Helical" evidence="2">
    <location>
        <begin position="197"/>
        <end position="219"/>
    </location>
</feature>
<dbReference type="RefSeq" id="WP_231826640.1">
    <property type="nucleotide sequence ID" value="NZ_CP087880.1"/>
</dbReference>
<comment type="similarity">
    <text evidence="1">Belongs to the sodium:galactoside symporter (TC 2.A.2) family.</text>
</comment>
<organism evidence="3 4">
    <name type="scientific">Pseudocitrobacter corydidari</name>
    <dbReference type="NCBI Taxonomy" id="2891570"/>
    <lineage>
        <taxon>Bacteria</taxon>
        <taxon>Pseudomonadati</taxon>
        <taxon>Pseudomonadota</taxon>
        <taxon>Gammaproteobacteria</taxon>
        <taxon>Enterobacterales</taxon>
        <taxon>Enterobacteriaceae</taxon>
        <taxon>Pseudocitrobacter</taxon>
    </lineage>
</organism>
<feature type="transmembrane region" description="Helical" evidence="2">
    <location>
        <begin position="128"/>
        <end position="152"/>
    </location>
</feature>
<keyword evidence="2" id="KW-0472">Membrane</keyword>
<keyword evidence="2" id="KW-0812">Transmembrane</keyword>
<dbReference type="Gene3D" id="1.20.1250.20">
    <property type="entry name" value="MFS general substrate transporter like domains"/>
    <property type="match status" value="1"/>
</dbReference>
<feature type="transmembrane region" description="Helical" evidence="2">
    <location>
        <begin position="246"/>
        <end position="269"/>
    </location>
</feature>
<protein>
    <submittedName>
        <fullName evidence="3">Inner membrane symporter YicJ</fullName>
    </submittedName>
</protein>
<dbReference type="NCBIfam" id="TIGR00792">
    <property type="entry name" value="gph"/>
    <property type="match status" value="1"/>
</dbReference>
<reference evidence="3 4" key="1">
    <citation type="journal article" date="2022" name="Int. J. Syst. Evol. Microbiol.">
        <title>Pseudocitrobacter corydidari sp. nov., isolated from the Asian emerald cockroach Corydidarum magnifica.</title>
        <authorList>
            <person name="Guzman J."/>
            <person name="Poehlein A."/>
            <person name="Glaeser S.P."/>
            <person name="Schwengers O."/>
            <person name="Blom J."/>
            <person name="Hollensteiner J."/>
            <person name="Kampfer P."/>
            <person name="Vilcinskas A."/>
        </authorList>
    </citation>
    <scope>NUCLEOTIDE SEQUENCE [LARGE SCALE GENOMIC DNA]</scope>
    <source>
        <strain evidence="3">G163CM</strain>
    </source>
</reference>
<feature type="transmembrane region" description="Helical" evidence="2">
    <location>
        <begin position="54"/>
        <end position="76"/>
    </location>
</feature>
<proteinExistence type="inferred from homology"/>
<sequence>MATADNLDGDVLREEDAGETLSTREKIGYGLGDAGGHCISDLISGFLLFFYTDIFGLSPAIVGAMFLILRIFDAISDPVMGVIADRTRSRWGRFRPWQLWIAVPLGVIGILTFTVPEMGPNMKIAWAFGTYFLLSVGYTAINVPYCALINAMTNRHDQVMSCQSWRFVLSGIAGFLVAVGLPWMVEFFGKGNLAKGYQYGVTVICTVGVVMFLLCFFWVKERVPLSLAGKFTLRQHLQGLWKNDQLLLMLVMSFLLVNILCIRGGGYMYFISYALEGSAGFMSLFFAVVTIAAIIGAIVVNPLSRRIDMVKLYFYTNLVLVIFGVIMWFLPTGAQYQTLWLGCILINNIVLGFTLPLHFSIMAFADDYGEWKNGVRSSGMNFAFNLFFIKLSWASSGGIISLILILVAYQPGLENQTAASIQGITALQSLAPAIFHLVLALCLLKCRLNGPMMQRISTDLHQRHSQLS</sequence>
<feature type="transmembrane region" description="Helical" evidence="2">
    <location>
        <begin position="382"/>
        <end position="409"/>
    </location>
</feature>
<evidence type="ECO:0000256" key="1">
    <source>
        <dbReference type="ARBA" id="ARBA00009617"/>
    </source>
</evidence>
<feature type="transmembrane region" description="Helical" evidence="2">
    <location>
        <begin position="164"/>
        <end position="185"/>
    </location>
</feature>
<evidence type="ECO:0000256" key="2">
    <source>
        <dbReference type="SAM" id="Phobius"/>
    </source>
</evidence>
<feature type="transmembrane region" description="Helical" evidence="2">
    <location>
        <begin position="312"/>
        <end position="331"/>
    </location>
</feature>
<feature type="transmembrane region" description="Helical" evidence="2">
    <location>
        <begin position="281"/>
        <end position="300"/>
    </location>
</feature>
<name>A0ABY3RYL0_9ENTR</name>
<evidence type="ECO:0000313" key="4">
    <source>
        <dbReference type="Proteomes" id="UP001199659"/>
    </source>
</evidence>
<feature type="transmembrane region" description="Helical" evidence="2">
    <location>
        <begin position="97"/>
        <end position="116"/>
    </location>
</feature>
<dbReference type="CDD" id="cd17332">
    <property type="entry name" value="MFS_MelB_like"/>
    <property type="match status" value="1"/>
</dbReference>
<dbReference type="PANTHER" id="PTHR11328:SF24">
    <property type="entry name" value="MAJOR FACILITATOR SUPERFAMILY (MFS) PROFILE DOMAIN-CONTAINING PROTEIN"/>
    <property type="match status" value="1"/>
</dbReference>
<accession>A0ABY3RYL0</accession>
<dbReference type="InterPro" id="IPR036259">
    <property type="entry name" value="MFS_trans_sf"/>
</dbReference>
<feature type="transmembrane region" description="Helical" evidence="2">
    <location>
        <begin position="421"/>
        <end position="444"/>
    </location>
</feature>